<feature type="region of interest" description="Disordered" evidence="1">
    <location>
        <begin position="31"/>
        <end position="82"/>
    </location>
</feature>
<dbReference type="AlphaFoldDB" id="A0A401RNK8"/>
<sequence>MPCDCSCRRPQKLMTIRLTSLRSGSLGWKFQGRSLPVTQSPHRPHSANAAPGRYTESGRRKQPSDAGAARSGRRKQPSDAGAVEPLRCGVTCVR</sequence>
<proteinExistence type="predicted"/>
<reference evidence="2 3" key="1">
    <citation type="journal article" date="2018" name="Nat. Ecol. Evol.">
        <title>Shark genomes provide insights into elasmobranch evolution and the origin of vertebrates.</title>
        <authorList>
            <person name="Hara Y"/>
            <person name="Yamaguchi K"/>
            <person name="Onimaru K"/>
            <person name="Kadota M"/>
            <person name="Koyanagi M"/>
            <person name="Keeley SD"/>
            <person name="Tatsumi K"/>
            <person name="Tanaka K"/>
            <person name="Motone F"/>
            <person name="Kageyama Y"/>
            <person name="Nozu R"/>
            <person name="Adachi N"/>
            <person name="Nishimura O"/>
            <person name="Nakagawa R"/>
            <person name="Tanegashima C"/>
            <person name="Kiyatake I"/>
            <person name="Matsumoto R"/>
            <person name="Murakumo K"/>
            <person name="Nishida K"/>
            <person name="Terakita A"/>
            <person name="Kuratani S"/>
            <person name="Sato K"/>
            <person name="Hyodo S Kuraku.S."/>
        </authorList>
    </citation>
    <scope>NUCLEOTIDE SEQUENCE [LARGE SCALE GENOMIC DNA]</scope>
</reference>
<dbReference type="EMBL" id="BEZZ01001590">
    <property type="protein sequence ID" value="GCC19708.1"/>
    <property type="molecule type" value="Genomic_DNA"/>
</dbReference>
<accession>A0A401RNK8</accession>
<evidence type="ECO:0000313" key="3">
    <source>
        <dbReference type="Proteomes" id="UP000287033"/>
    </source>
</evidence>
<organism evidence="2 3">
    <name type="scientific">Chiloscyllium punctatum</name>
    <name type="common">Brownbanded bambooshark</name>
    <name type="synonym">Hemiscyllium punctatum</name>
    <dbReference type="NCBI Taxonomy" id="137246"/>
    <lineage>
        <taxon>Eukaryota</taxon>
        <taxon>Metazoa</taxon>
        <taxon>Chordata</taxon>
        <taxon>Craniata</taxon>
        <taxon>Vertebrata</taxon>
        <taxon>Chondrichthyes</taxon>
        <taxon>Elasmobranchii</taxon>
        <taxon>Galeomorphii</taxon>
        <taxon>Galeoidea</taxon>
        <taxon>Orectolobiformes</taxon>
        <taxon>Hemiscylliidae</taxon>
        <taxon>Chiloscyllium</taxon>
    </lineage>
</organism>
<gene>
    <name evidence="2" type="ORF">chiPu_0018477</name>
</gene>
<evidence type="ECO:0000256" key="1">
    <source>
        <dbReference type="SAM" id="MobiDB-lite"/>
    </source>
</evidence>
<protein>
    <submittedName>
        <fullName evidence="2">Uncharacterized protein</fullName>
    </submittedName>
</protein>
<evidence type="ECO:0000313" key="2">
    <source>
        <dbReference type="EMBL" id="GCC19708.1"/>
    </source>
</evidence>
<name>A0A401RNK8_CHIPU</name>
<dbReference type="Proteomes" id="UP000287033">
    <property type="component" value="Unassembled WGS sequence"/>
</dbReference>
<keyword evidence="3" id="KW-1185">Reference proteome</keyword>
<comment type="caution">
    <text evidence="2">The sequence shown here is derived from an EMBL/GenBank/DDBJ whole genome shotgun (WGS) entry which is preliminary data.</text>
</comment>